<keyword evidence="4" id="KW-0647">Proteasome</keyword>
<dbReference type="InterPro" id="IPR001353">
    <property type="entry name" value="Proteasome_sua/b"/>
</dbReference>
<accession>A0ABW3CGZ4</accession>
<comment type="caution">
    <text evidence="4">The sequence shown here is derived from an EMBL/GenBank/DDBJ whole genome shotgun (WGS) entry which is preliminary data.</text>
</comment>
<dbReference type="SUPFAM" id="SSF56235">
    <property type="entry name" value="N-terminal nucleophile aminohydrolases (Ntn hydrolases)"/>
    <property type="match status" value="1"/>
</dbReference>
<dbReference type="PANTHER" id="PTHR32194">
    <property type="entry name" value="METALLOPROTEASE TLDD"/>
    <property type="match status" value="1"/>
</dbReference>
<keyword evidence="3" id="KW-0378">Hydrolase</keyword>
<dbReference type="Proteomes" id="UP001597083">
    <property type="component" value="Unassembled WGS sequence"/>
</dbReference>
<dbReference type="Gene3D" id="3.60.20.10">
    <property type="entry name" value="Glutamine Phosphoribosylpyrophosphate, subunit 1, domain 1"/>
    <property type="match status" value="1"/>
</dbReference>
<evidence type="ECO:0000313" key="4">
    <source>
        <dbReference type="EMBL" id="MFD0853661.1"/>
    </source>
</evidence>
<keyword evidence="1" id="KW-0963">Cytoplasm</keyword>
<protein>
    <submittedName>
        <fullName evidence="4">Proteasome subunit beta</fullName>
    </submittedName>
</protein>
<evidence type="ECO:0000313" key="5">
    <source>
        <dbReference type="Proteomes" id="UP001597083"/>
    </source>
</evidence>
<proteinExistence type="predicted"/>
<evidence type="ECO:0000256" key="2">
    <source>
        <dbReference type="ARBA" id="ARBA00022670"/>
    </source>
</evidence>
<dbReference type="CDD" id="cd01906">
    <property type="entry name" value="proteasome_protease_HslV"/>
    <property type="match status" value="1"/>
</dbReference>
<organism evidence="4 5">
    <name type="scientific">Actinomadura adrarensis</name>
    <dbReference type="NCBI Taxonomy" id="1819600"/>
    <lineage>
        <taxon>Bacteria</taxon>
        <taxon>Bacillati</taxon>
        <taxon>Actinomycetota</taxon>
        <taxon>Actinomycetes</taxon>
        <taxon>Streptosporangiales</taxon>
        <taxon>Thermomonosporaceae</taxon>
        <taxon>Actinomadura</taxon>
    </lineage>
</organism>
<evidence type="ECO:0000256" key="3">
    <source>
        <dbReference type="ARBA" id="ARBA00022801"/>
    </source>
</evidence>
<gene>
    <name evidence="4" type="ORF">ACFQ07_15595</name>
</gene>
<evidence type="ECO:0000256" key="1">
    <source>
        <dbReference type="ARBA" id="ARBA00022490"/>
    </source>
</evidence>
<dbReference type="GO" id="GO:0000502">
    <property type="term" value="C:proteasome complex"/>
    <property type="evidence" value="ECO:0007669"/>
    <property type="project" value="UniProtKB-KW"/>
</dbReference>
<keyword evidence="5" id="KW-1185">Reference proteome</keyword>
<feature type="non-terminal residue" evidence="4">
    <location>
        <position position="154"/>
    </location>
</feature>
<dbReference type="InterPro" id="IPR023333">
    <property type="entry name" value="Proteasome_suB-type"/>
</dbReference>
<dbReference type="PANTHER" id="PTHR32194:SF0">
    <property type="entry name" value="ATP-DEPENDENT PROTEASE SUBUNIT HSLV"/>
    <property type="match status" value="1"/>
</dbReference>
<reference evidence="5" key="1">
    <citation type="journal article" date="2019" name="Int. J. Syst. Evol. Microbiol.">
        <title>The Global Catalogue of Microorganisms (GCM) 10K type strain sequencing project: providing services to taxonomists for standard genome sequencing and annotation.</title>
        <authorList>
            <consortium name="The Broad Institute Genomics Platform"/>
            <consortium name="The Broad Institute Genome Sequencing Center for Infectious Disease"/>
            <person name="Wu L."/>
            <person name="Ma J."/>
        </authorList>
    </citation>
    <scope>NUCLEOTIDE SEQUENCE [LARGE SCALE GENOMIC DNA]</scope>
    <source>
        <strain evidence="5">JCM 31696</strain>
    </source>
</reference>
<dbReference type="Pfam" id="PF00227">
    <property type="entry name" value="Proteasome"/>
    <property type="match status" value="1"/>
</dbReference>
<dbReference type="EMBL" id="JBHTIR010002354">
    <property type="protein sequence ID" value="MFD0853661.1"/>
    <property type="molecule type" value="Genomic_DNA"/>
</dbReference>
<sequence length="154" mass="16871">MTGRPQEHQTVGLPAEYFEAGTPSFVEFLRVHSPELLPVNRVPAEEQTLELPHGTTILALTFDGGVLMAGDRRATRGHEISYRELEKVQRGDEYSVVGIAGVVGLALEMVRLFQVELEHYEKMETVPLSLPGKARRLGGVIQANLAQALQGLAV</sequence>
<dbReference type="InterPro" id="IPR029055">
    <property type="entry name" value="Ntn_hydrolases_N"/>
</dbReference>
<keyword evidence="2" id="KW-0645">Protease</keyword>
<name>A0ABW3CGZ4_9ACTN</name>